<evidence type="ECO:0000256" key="2">
    <source>
        <dbReference type="ARBA" id="ARBA00010617"/>
    </source>
</evidence>
<sequence length="527" mass="58698">MGQSLRLVTAWRPQGSSRKAATAVPSILRDFSPVGAGELDLLRSASTVSAVLLAIYVYRLLAPSAKGSIKQLGGIPIITAWTFFTKRYDFLWGHFKKSTDPHFRFQVLQHQVVALRGEEARKAFFDTKSLDFIEGYKILMGGAPRLNDIDVSDKGGDVPWFNKQLLSLLNRKRLTDALPTLLDDINNRMLGWGKTGSFDPFKNIYDLVFQMTVRMASCAELAQDMEVLNEVQKLYWTLEKSATPTALLLPWFPGPAKKAKEAATKELFMKLYGYVELRRNAEVPSSDAIDVLIGQGLSSQEIVGFVLGVVFAGVINTGINACWALVYLASHKDWKAKAKAEVDALIEKHTNTSSPEILAKRLAAIPVSVWDDEMPVMEAVIRETIRMTLTGTALRRNLIEELTVANGTIQKGDFVAYSIADVHLNDEIYSDPYTFDPTRFDAGREEDKKATFAYMGWGAGRHPCTGMKVAKLEIKVIVAMMLAGFDFDIVDKAGKPMAKIPVPDRNDIQQSRPLGEPCYFKFKRIVD</sequence>
<keyword evidence="3 6" id="KW-0349">Heme</keyword>
<dbReference type="InterPro" id="IPR050529">
    <property type="entry name" value="CYP450_sterol_14alpha_dmase"/>
</dbReference>
<dbReference type="Gene3D" id="1.10.630.10">
    <property type="entry name" value="Cytochrome P450"/>
    <property type="match status" value="1"/>
</dbReference>
<dbReference type="GO" id="GO:0005506">
    <property type="term" value="F:iron ion binding"/>
    <property type="evidence" value="ECO:0007669"/>
    <property type="project" value="InterPro"/>
</dbReference>
<gene>
    <name evidence="8" type="ORF">AAE3_LOCUS6651</name>
</gene>
<keyword evidence="9" id="KW-1185">Reference proteome</keyword>
<dbReference type="InterPro" id="IPR036396">
    <property type="entry name" value="Cyt_P450_sf"/>
</dbReference>
<protein>
    <recommendedName>
        <fullName evidence="10">Cytochrome P450</fullName>
    </recommendedName>
</protein>
<dbReference type="PANTHER" id="PTHR24304">
    <property type="entry name" value="CYTOCHROME P450 FAMILY 7"/>
    <property type="match status" value="1"/>
</dbReference>
<dbReference type="InterPro" id="IPR002403">
    <property type="entry name" value="Cyt_P450_E_grp-IV"/>
</dbReference>
<dbReference type="PANTHER" id="PTHR24304:SF2">
    <property type="entry name" value="24-HYDROXYCHOLESTEROL 7-ALPHA-HYDROXYLASE"/>
    <property type="match status" value="1"/>
</dbReference>
<evidence type="ECO:0008006" key="10">
    <source>
        <dbReference type="Google" id="ProtNLM"/>
    </source>
</evidence>
<dbReference type="EMBL" id="CACVBS010000044">
    <property type="protein sequence ID" value="CAA7264265.1"/>
    <property type="molecule type" value="Genomic_DNA"/>
</dbReference>
<keyword evidence="7" id="KW-0812">Transmembrane</keyword>
<name>A0A8S0VZU4_CYCAE</name>
<evidence type="ECO:0000313" key="9">
    <source>
        <dbReference type="Proteomes" id="UP000467700"/>
    </source>
</evidence>
<accession>A0A8S0VZU4</accession>
<evidence type="ECO:0000256" key="6">
    <source>
        <dbReference type="PIRSR" id="PIRSR602403-1"/>
    </source>
</evidence>
<keyword evidence="4 6" id="KW-0479">Metal-binding</keyword>
<dbReference type="InterPro" id="IPR001128">
    <property type="entry name" value="Cyt_P450"/>
</dbReference>
<keyword evidence="7" id="KW-0472">Membrane</keyword>
<evidence type="ECO:0000256" key="4">
    <source>
        <dbReference type="ARBA" id="ARBA00022723"/>
    </source>
</evidence>
<evidence type="ECO:0000256" key="7">
    <source>
        <dbReference type="SAM" id="Phobius"/>
    </source>
</evidence>
<dbReference type="PRINTS" id="PR00465">
    <property type="entry name" value="EP450IV"/>
</dbReference>
<keyword evidence="5 6" id="KW-0408">Iron</keyword>
<dbReference type="OrthoDB" id="1055148at2759"/>
<dbReference type="GO" id="GO:0016705">
    <property type="term" value="F:oxidoreductase activity, acting on paired donors, with incorporation or reduction of molecular oxygen"/>
    <property type="evidence" value="ECO:0007669"/>
    <property type="project" value="InterPro"/>
</dbReference>
<keyword evidence="7" id="KW-1133">Transmembrane helix</keyword>
<comment type="cofactor">
    <cofactor evidence="1 6">
        <name>heme</name>
        <dbReference type="ChEBI" id="CHEBI:30413"/>
    </cofactor>
</comment>
<dbReference type="AlphaFoldDB" id="A0A8S0VZU4"/>
<organism evidence="8 9">
    <name type="scientific">Cyclocybe aegerita</name>
    <name type="common">Black poplar mushroom</name>
    <name type="synonym">Agrocybe aegerita</name>
    <dbReference type="NCBI Taxonomy" id="1973307"/>
    <lineage>
        <taxon>Eukaryota</taxon>
        <taxon>Fungi</taxon>
        <taxon>Dikarya</taxon>
        <taxon>Basidiomycota</taxon>
        <taxon>Agaricomycotina</taxon>
        <taxon>Agaricomycetes</taxon>
        <taxon>Agaricomycetidae</taxon>
        <taxon>Agaricales</taxon>
        <taxon>Agaricineae</taxon>
        <taxon>Bolbitiaceae</taxon>
        <taxon>Cyclocybe</taxon>
    </lineage>
</organism>
<comment type="similarity">
    <text evidence="2">Belongs to the cytochrome P450 family.</text>
</comment>
<evidence type="ECO:0000256" key="1">
    <source>
        <dbReference type="ARBA" id="ARBA00001971"/>
    </source>
</evidence>
<feature type="transmembrane region" description="Helical" evidence="7">
    <location>
        <begin position="302"/>
        <end position="329"/>
    </location>
</feature>
<dbReference type="Proteomes" id="UP000467700">
    <property type="component" value="Unassembled WGS sequence"/>
</dbReference>
<reference evidence="8 9" key="1">
    <citation type="submission" date="2020-01" db="EMBL/GenBank/DDBJ databases">
        <authorList>
            <person name="Gupta K D."/>
        </authorList>
    </citation>
    <scope>NUCLEOTIDE SEQUENCE [LARGE SCALE GENOMIC DNA]</scope>
</reference>
<dbReference type="CDD" id="cd00302">
    <property type="entry name" value="cytochrome_P450"/>
    <property type="match status" value="1"/>
</dbReference>
<dbReference type="Pfam" id="PF00067">
    <property type="entry name" value="p450"/>
    <property type="match status" value="1"/>
</dbReference>
<dbReference type="GO" id="GO:0004497">
    <property type="term" value="F:monooxygenase activity"/>
    <property type="evidence" value="ECO:0007669"/>
    <property type="project" value="InterPro"/>
</dbReference>
<evidence type="ECO:0000313" key="8">
    <source>
        <dbReference type="EMBL" id="CAA7264265.1"/>
    </source>
</evidence>
<comment type="caution">
    <text evidence="8">The sequence shown here is derived from an EMBL/GenBank/DDBJ whole genome shotgun (WGS) entry which is preliminary data.</text>
</comment>
<evidence type="ECO:0000256" key="5">
    <source>
        <dbReference type="ARBA" id="ARBA00023004"/>
    </source>
</evidence>
<proteinExistence type="inferred from homology"/>
<evidence type="ECO:0000256" key="3">
    <source>
        <dbReference type="ARBA" id="ARBA00022617"/>
    </source>
</evidence>
<dbReference type="SUPFAM" id="SSF48264">
    <property type="entry name" value="Cytochrome P450"/>
    <property type="match status" value="1"/>
</dbReference>
<feature type="binding site" description="axial binding residue" evidence="6">
    <location>
        <position position="464"/>
    </location>
    <ligand>
        <name>heme</name>
        <dbReference type="ChEBI" id="CHEBI:30413"/>
    </ligand>
    <ligandPart>
        <name>Fe</name>
        <dbReference type="ChEBI" id="CHEBI:18248"/>
    </ligandPart>
</feature>
<dbReference type="GO" id="GO:0020037">
    <property type="term" value="F:heme binding"/>
    <property type="evidence" value="ECO:0007669"/>
    <property type="project" value="InterPro"/>
</dbReference>